<evidence type="ECO:0000313" key="4">
    <source>
        <dbReference type="EMBL" id="TCO41655.1"/>
    </source>
</evidence>
<dbReference type="Pfam" id="PF01985">
    <property type="entry name" value="CRS1_YhbY"/>
    <property type="match status" value="1"/>
</dbReference>
<gene>
    <name evidence="4" type="ORF">EV148_1025</name>
</gene>
<sequence length="98" mass="10956">MPLSSSQKRYLRGFAHDLRPVILVGQKGVTEALLAEFDGALDHHELVKVKLADDDRESRAASIEAIRAHSGADLVQVIGKMACFYKRNPERNQYPLPK</sequence>
<dbReference type="EMBL" id="SLWQ01000002">
    <property type="protein sequence ID" value="TCO41655.1"/>
    <property type="molecule type" value="Genomic_DNA"/>
</dbReference>
<protein>
    <submittedName>
        <fullName evidence="4">RNA-binding protein</fullName>
    </submittedName>
</protein>
<feature type="domain" description="CRM" evidence="3">
    <location>
        <begin position="1"/>
        <end position="97"/>
    </location>
</feature>
<comment type="caution">
    <text evidence="4">The sequence shown here is derived from an EMBL/GenBank/DDBJ whole genome shotgun (WGS) entry which is preliminary data.</text>
</comment>
<dbReference type="SMART" id="SM01103">
    <property type="entry name" value="CRS1_YhbY"/>
    <property type="match status" value="1"/>
</dbReference>
<evidence type="ECO:0000256" key="2">
    <source>
        <dbReference type="PROSITE-ProRule" id="PRU00626"/>
    </source>
</evidence>
<dbReference type="NCBIfam" id="TIGR00253">
    <property type="entry name" value="RNA_bind_YhbY"/>
    <property type="match status" value="1"/>
</dbReference>
<dbReference type="SUPFAM" id="SSF75471">
    <property type="entry name" value="YhbY-like"/>
    <property type="match status" value="1"/>
</dbReference>
<dbReference type="AlphaFoldDB" id="A0A4R2IG11"/>
<proteinExistence type="predicted"/>
<dbReference type="PANTHER" id="PTHR40065">
    <property type="entry name" value="RNA-BINDING PROTEIN YHBY"/>
    <property type="match status" value="1"/>
</dbReference>
<evidence type="ECO:0000256" key="1">
    <source>
        <dbReference type="ARBA" id="ARBA00022884"/>
    </source>
</evidence>
<dbReference type="InterPro" id="IPR051925">
    <property type="entry name" value="RNA-binding_domain"/>
</dbReference>
<evidence type="ECO:0000259" key="3">
    <source>
        <dbReference type="PROSITE" id="PS51295"/>
    </source>
</evidence>
<dbReference type="InterPro" id="IPR001890">
    <property type="entry name" value="RNA-binding_CRM"/>
</dbReference>
<name>A0A4R2IG11_9GAMM</name>
<accession>A0A4R2IG11</accession>
<dbReference type="RefSeq" id="WP_131994038.1">
    <property type="nucleotide sequence ID" value="NZ_JACGXM010000013.1"/>
</dbReference>
<evidence type="ECO:0000313" key="5">
    <source>
        <dbReference type="Proteomes" id="UP000294862"/>
    </source>
</evidence>
<dbReference type="PANTHER" id="PTHR40065:SF3">
    <property type="entry name" value="RNA-BINDING PROTEIN YHBY"/>
    <property type="match status" value="1"/>
</dbReference>
<dbReference type="OrthoDB" id="9797519at2"/>
<dbReference type="GO" id="GO:0003723">
    <property type="term" value="F:RNA binding"/>
    <property type="evidence" value="ECO:0007669"/>
    <property type="project" value="UniProtKB-UniRule"/>
</dbReference>
<keyword evidence="1 2" id="KW-0694">RNA-binding</keyword>
<dbReference type="Proteomes" id="UP000294862">
    <property type="component" value="Unassembled WGS sequence"/>
</dbReference>
<dbReference type="Gene3D" id="3.30.110.60">
    <property type="entry name" value="YhbY-like"/>
    <property type="match status" value="1"/>
</dbReference>
<reference evidence="4 5" key="1">
    <citation type="journal article" date="2015" name="Stand. Genomic Sci.">
        <title>Genomic Encyclopedia of Bacterial and Archaeal Type Strains, Phase III: the genomes of soil and plant-associated and newly described type strains.</title>
        <authorList>
            <person name="Whitman W.B."/>
            <person name="Woyke T."/>
            <person name="Klenk H.P."/>
            <person name="Zhou Y."/>
            <person name="Lilburn T.G."/>
            <person name="Beck B.J."/>
            <person name="De Vos P."/>
            <person name="Vandamme P."/>
            <person name="Eisen J.A."/>
            <person name="Garrity G."/>
            <person name="Hugenholtz P."/>
            <person name="Kyrpides N.C."/>
        </authorList>
    </citation>
    <scope>NUCLEOTIDE SEQUENCE [LARGE SCALE GENOMIC DNA]</scope>
    <source>
        <strain evidence="4 5">A3</strain>
    </source>
</reference>
<organism evidence="4 5">
    <name type="scientific">Dokdonella fugitiva</name>
    <dbReference type="NCBI Taxonomy" id="328517"/>
    <lineage>
        <taxon>Bacteria</taxon>
        <taxon>Pseudomonadati</taxon>
        <taxon>Pseudomonadota</taxon>
        <taxon>Gammaproteobacteria</taxon>
        <taxon>Lysobacterales</taxon>
        <taxon>Rhodanobacteraceae</taxon>
        <taxon>Dokdonella</taxon>
    </lineage>
</organism>
<dbReference type="PROSITE" id="PS51295">
    <property type="entry name" value="CRM"/>
    <property type="match status" value="1"/>
</dbReference>
<dbReference type="InterPro" id="IPR035920">
    <property type="entry name" value="YhbY-like_sf"/>
</dbReference>
<dbReference type="InterPro" id="IPR017924">
    <property type="entry name" value="RNA-binding_YhbY"/>
</dbReference>
<keyword evidence="5" id="KW-1185">Reference proteome</keyword>